<evidence type="ECO:0008006" key="3">
    <source>
        <dbReference type="Google" id="ProtNLM"/>
    </source>
</evidence>
<protein>
    <recommendedName>
        <fullName evidence="3">HIRAN domain-containing protein</fullName>
    </recommendedName>
</protein>
<gene>
    <name evidence="1" type="ORF">E3O44_04655</name>
</gene>
<evidence type="ECO:0000313" key="2">
    <source>
        <dbReference type="Proteomes" id="UP000297608"/>
    </source>
</evidence>
<evidence type="ECO:0000313" key="1">
    <source>
        <dbReference type="EMBL" id="TFB90853.1"/>
    </source>
</evidence>
<keyword evidence="2" id="KW-1185">Reference proteome</keyword>
<dbReference type="Proteomes" id="UP000297608">
    <property type="component" value="Unassembled WGS sequence"/>
</dbReference>
<reference evidence="1 2" key="1">
    <citation type="submission" date="2019-03" db="EMBL/GenBank/DDBJ databases">
        <title>Genomics of glacier-inhabiting Cryobacterium strains.</title>
        <authorList>
            <person name="Liu Q."/>
            <person name="Xin Y.-H."/>
        </authorList>
    </citation>
    <scope>NUCLEOTIDE SEQUENCE [LARGE SCALE GENOMIC DNA]</scope>
    <source>
        <strain evidence="1 2">MDB2-B</strain>
    </source>
</reference>
<dbReference type="EMBL" id="SOFG01000004">
    <property type="protein sequence ID" value="TFB90853.1"/>
    <property type="molecule type" value="Genomic_DNA"/>
</dbReference>
<name>A0ABY2IKM8_9MICO</name>
<sequence length="125" mass="13365">MQKYDTEFVPEESTVFVRGVSFRQVELKKLGAGKHIFALVAEPTNKADKHAVRVMGMKGGALIHVGYLPGGDKATEALQGLSLAMAARGKLPVVNGVVKKGDAGLIVDIRTPYMRTTNTLRASLG</sequence>
<organism evidence="1 2">
    <name type="scientific">Cryobacterium algoricola</name>
    <dbReference type="NCBI Taxonomy" id="1259183"/>
    <lineage>
        <taxon>Bacteria</taxon>
        <taxon>Bacillati</taxon>
        <taxon>Actinomycetota</taxon>
        <taxon>Actinomycetes</taxon>
        <taxon>Micrococcales</taxon>
        <taxon>Microbacteriaceae</taxon>
        <taxon>Cryobacterium</taxon>
    </lineage>
</organism>
<proteinExistence type="predicted"/>
<dbReference type="Gene3D" id="3.30.70.2330">
    <property type="match status" value="1"/>
</dbReference>
<dbReference type="RefSeq" id="WP_134532881.1">
    <property type="nucleotide sequence ID" value="NZ_SOFG01000004.1"/>
</dbReference>
<accession>A0ABY2IKM8</accession>
<comment type="caution">
    <text evidence="1">The sequence shown here is derived from an EMBL/GenBank/DDBJ whole genome shotgun (WGS) entry which is preliminary data.</text>
</comment>